<dbReference type="PANTHER" id="PTHR36435:SF1">
    <property type="entry name" value="CAAX AMINO TERMINAL PROTEASE FAMILY PROTEIN"/>
    <property type="match status" value="1"/>
</dbReference>
<evidence type="ECO:0000256" key="1">
    <source>
        <dbReference type="SAM" id="MobiDB-lite"/>
    </source>
</evidence>
<dbReference type="EMBL" id="BMXI01000007">
    <property type="protein sequence ID" value="GHC52292.1"/>
    <property type="molecule type" value="Genomic_DNA"/>
</dbReference>
<keyword evidence="2" id="KW-1133">Transmembrane helix</keyword>
<keyword evidence="2" id="KW-0472">Membrane</keyword>
<feature type="transmembrane region" description="Helical" evidence="2">
    <location>
        <begin position="89"/>
        <end position="109"/>
    </location>
</feature>
<reference evidence="4" key="1">
    <citation type="journal article" date="2014" name="Int. J. Syst. Evol. Microbiol.">
        <title>Complete genome sequence of Corynebacterium casei LMG S-19264T (=DSM 44701T), isolated from a smear-ripened cheese.</title>
        <authorList>
            <consortium name="US DOE Joint Genome Institute (JGI-PGF)"/>
            <person name="Walter F."/>
            <person name="Albersmeier A."/>
            <person name="Kalinowski J."/>
            <person name="Ruckert C."/>
        </authorList>
    </citation>
    <scope>NUCLEOTIDE SEQUENCE</scope>
    <source>
        <strain evidence="4">KCTC 12988</strain>
    </source>
</reference>
<sequence>MSEKNFEGFTPYDTPTSGLKPPSLPQDDDEGRPWGPWWSILWTVVVICVWQLAQVGMLAGMAFHHKGAKGLEGDGLSDFTSIVMADGDLLGLMSFGSALVGCFMILLIVRAKGVSFSRGLALRKPKRWWMWLLVFPAWLIGMILIGLIVSPFQSEKSVADQAQIAGMVEGTNWLIFLLLGVSVGAPFFEEFLFRGLLHEGLRQSFLGPIGSGILTAAFFSVLHAQYQDPAAFLMLFLLGGLFTLARELTGSLWIAIVMHAIQNTVVTGMMFLALNGYIPEDQMPEDLREIFNRPAAEEASIPAN</sequence>
<name>A0A918TKQ9_9BACT</name>
<feature type="transmembrane region" description="Helical" evidence="2">
    <location>
        <begin position="205"/>
        <end position="223"/>
    </location>
</feature>
<feature type="transmembrane region" description="Helical" evidence="2">
    <location>
        <begin position="229"/>
        <end position="245"/>
    </location>
</feature>
<feature type="transmembrane region" description="Helical" evidence="2">
    <location>
        <begin position="173"/>
        <end position="193"/>
    </location>
</feature>
<feature type="region of interest" description="Disordered" evidence="1">
    <location>
        <begin position="1"/>
        <end position="30"/>
    </location>
</feature>
<dbReference type="RefSeq" id="WP_189569633.1">
    <property type="nucleotide sequence ID" value="NZ_BMXI01000007.1"/>
</dbReference>
<evidence type="ECO:0000313" key="5">
    <source>
        <dbReference type="Proteomes" id="UP000644507"/>
    </source>
</evidence>
<comment type="caution">
    <text evidence="4">The sequence shown here is derived from an EMBL/GenBank/DDBJ whole genome shotgun (WGS) entry which is preliminary data.</text>
</comment>
<keyword evidence="2" id="KW-0812">Transmembrane</keyword>
<dbReference type="Pfam" id="PF02517">
    <property type="entry name" value="Rce1-like"/>
    <property type="match status" value="1"/>
</dbReference>
<feature type="transmembrane region" description="Helical" evidence="2">
    <location>
        <begin position="252"/>
        <end position="278"/>
    </location>
</feature>
<protein>
    <recommendedName>
        <fullName evidence="3">CAAX prenyl protease 2/Lysostaphin resistance protein A-like domain-containing protein</fullName>
    </recommendedName>
</protein>
<accession>A0A918TKQ9</accession>
<dbReference type="InterPro" id="IPR052710">
    <property type="entry name" value="CAAX_protease"/>
</dbReference>
<dbReference type="InterPro" id="IPR003675">
    <property type="entry name" value="Rce1/LyrA-like_dom"/>
</dbReference>
<organism evidence="4 5">
    <name type="scientific">Roseibacillus persicicus</name>
    <dbReference type="NCBI Taxonomy" id="454148"/>
    <lineage>
        <taxon>Bacteria</taxon>
        <taxon>Pseudomonadati</taxon>
        <taxon>Verrucomicrobiota</taxon>
        <taxon>Verrucomicrobiia</taxon>
        <taxon>Verrucomicrobiales</taxon>
        <taxon>Verrucomicrobiaceae</taxon>
        <taxon>Roseibacillus</taxon>
    </lineage>
</organism>
<reference evidence="4" key="2">
    <citation type="submission" date="2020-09" db="EMBL/GenBank/DDBJ databases">
        <authorList>
            <person name="Sun Q."/>
            <person name="Kim S."/>
        </authorList>
    </citation>
    <scope>NUCLEOTIDE SEQUENCE</scope>
    <source>
        <strain evidence="4">KCTC 12988</strain>
    </source>
</reference>
<dbReference type="AlphaFoldDB" id="A0A918TKQ9"/>
<dbReference type="PANTHER" id="PTHR36435">
    <property type="entry name" value="SLR1288 PROTEIN"/>
    <property type="match status" value="1"/>
</dbReference>
<feature type="transmembrane region" description="Helical" evidence="2">
    <location>
        <begin position="40"/>
        <end position="63"/>
    </location>
</feature>
<feature type="domain" description="CAAX prenyl protease 2/Lysostaphin resistance protein A-like" evidence="3">
    <location>
        <begin position="172"/>
        <end position="265"/>
    </location>
</feature>
<evidence type="ECO:0000259" key="3">
    <source>
        <dbReference type="Pfam" id="PF02517"/>
    </source>
</evidence>
<proteinExistence type="predicted"/>
<dbReference type="GO" id="GO:0004175">
    <property type="term" value="F:endopeptidase activity"/>
    <property type="evidence" value="ECO:0007669"/>
    <property type="project" value="UniProtKB-ARBA"/>
</dbReference>
<evidence type="ECO:0000256" key="2">
    <source>
        <dbReference type="SAM" id="Phobius"/>
    </source>
</evidence>
<keyword evidence="5" id="KW-1185">Reference proteome</keyword>
<evidence type="ECO:0000313" key="4">
    <source>
        <dbReference type="EMBL" id="GHC52292.1"/>
    </source>
</evidence>
<dbReference type="GO" id="GO:0080120">
    <property type="term" value="P:CAAX-box protein maturation"/>
    <property type="evidence" value="ECO:0007669"/>
    <property type="project" value="UniProtKB-ARBA"/>
</dbReference>
<feature type="transmembrane region" description="Helical" evidence="2">
    <location>
        <begin position="129"/>
        <end position="153"/>
    </location>
</feature>
<dbReference type="Proteomes" id="UP000644507">
    <property type="component" value="Unassembled WGS sequence"/>
</dbReference>
<gene>
    <name evidence="4" type="ORF">GCM10007100_18240</name>
</gene>